<dbReference type="SUPFAM" id="SSF81321">
    <property type="entry name" value="Family A G protein-coupled receptor-like"/>
    <property type="match status" value="1"/>
</dbReference>
<dbReference type="AlphaFoldDB" id="A0AAV5TW84"/>
<dbReference type="Proteomes" id="UP001432027">
    <property type="component" value="Unassembled WGS sequence"/>
</dbReference>
<keyword evidence="1" id="KW-0812">Transmembrane</keyword>
<dbReference type="PANTHER" id="PTHR23021">
    <property type="entry name" value="SERPENTINE RECEPTOR, CLASS T"/>
    <property type="match status" value="1"/>
</dbReference>
<proteinExistence type="predicted"/>
<feature type="transmembrane region" description="Helical" evidence="1">
    <location>
        <begin position="75"/>
        <end position="94"/>
    </location>
</feature>
<evidence type="ECO:0008006" key="4">
    <source>
        <dbReference type="Google" id="ProtNLM"/>
    </source>
</evidence>
<dbReference type="InterPro" id="IPR019425">
    <property type="entry name" value="7TM_GPCR_serpentine_rcpt_Srt"/>
</dbReference>
<sequence length="167" mass="18411">YQIMLFLALADMGALVTTGTAFGYVAFNGMHFCSNVLLIGINGSGFWYTSTCACALLVINRICELTERGIWFQGWRSSLCMLLIVVYSFTNGLFSRPVLANSVHETIALDPFIPGHLPEEYPNMGNLVHNSCVAVIIPSLYLVLMIIVRKNSHQFKDSTAAQALQAK</sequence>
<keyword evidence="3" id="KW-1185">Reference proteome</keyword>
<accession>A0AAV5TW84</accession>
<feature type="transmembrane region" description="Helical" evidence="1">
    <location>
        <begin position="45"/>
        <end position="63"/>
    </location>
</feature>
<evidence type="ECO:0000313" key="2">
    <source>
        <dbReference type="EMBL" id="GMS98496.1"/>
    </source>
</evidence>
<keyword evidence="1" id="KW-1133">Transmembrane helix</keyword>
<feature type="non-terminal residue" evidence="2">
    <location>
        <position position="167"/>
    </location>
</feature>
<organism evidence="2 3">
    <name type="scientific">Pristionchus entomophagus</name>
    <dbReference type="NCBI Taxonomy" id="358040"/>
    <lineage>
        <taxon>Eukaryota</taxon>
        <taxon>Metazoa</taxon>
        <taxon>Ecdysozoa</taxon>
        <taxon>Nematoda</taxon>
        <taxon>Chromadorea</taxon>
        <taxon>Rhabditida</taxon>
        <taxon>Rhabditina</taxon>
        <taxon>Diplogasteromorpha</taxon>
        <taxon>Diplogasteroidea</taxon>
        <taxon>Neodiplogasteridae</taxon>
        <taxon>Pristionchus</taxon>
    </lineage>
</organism>
<reference evidence="2" key="1">
    <citation type="submission" date="2023-10" db="EMBL/GenBank/DDBJ databases">
        <title>Genome assembly of Pristionchus species.</title>
        <authorList>
            <person name="Yoshida K."/>
            <person name="Sommer R.J."/>
        </authorList>
    </citation>
    <scope>NUCLEOTIDE SEQUENCE</scope>
    <source>
        <strain evidence="2">RS0144</strain>
    </source>
</reference>
<comment type="caution">
    <text evidence="2">The sequence shown here is derived from an EMBL/GenBank/DDBJ whole genome shotgun (WGS) entry which is preliminary data.</text>
</comment>
<keyword evidence="1" id="KW-0472">Membrane</keyword>
<feature type="non-terminal residue" evidence="2">
    <location>
        <position position="1"/>
    </location>
</feature>
<evidence type="ECO:0000256" key="1">
    <source>
        <dbReference type="SAM" id="Phobius"/>
    </source>
</evidence>
<evidence type="ECO:0000313" key="3">
    <source>
        <dbReference type="Proteomes" id="UP001432027"/>
    </source>
</evidence>
<name>A0AAV5TW84_9BILA</name>
<feature type="transmembrane region" description="Helical" evidence="1">
    <location>
        <begin position="127"/>
        <end position="148"/>
    </location>
</feature>
<protein>
    <recommendedName>
        <fullName evidence="4">G protein-coupled receptor</fullName>
    </recommendedName>
</protein>
<dbReference type="Pfam" id="PF10321">
    <property type="entry name" value="7TM_GPCR_Srt"/>
    <property type="match status" value="1"/>
</dbReference>
<dbReference type="EMBL" id="BTSX01000005">
    <property type="protein sequence ID" value="GMS98496.1"/>
    <property type="molecule type" value="Genomic_DNA"/>
</dbReference>
<gene>
    <name evidence="2" type="ORF">PENTCL1PPCAC_20671</name>
</gene>
<dbReference type="PANTHER" id="PTHR23021:SF11">
    <property type="entry name" value="SERPENTINE RECEPTOR, CLASS T"/>
    <property type="match status" value="1"/>
</dbReference>